<name>A0A0E9T7E9_ANGAN</name>
<sequence length="64" mass="6932">MTGDLIFLTASSFLSALHKENKSMVLRSATVPTRISLAPKKSFPRALPLNANKILKAEPPDIAL</sequence>
<evidence type="ECO:0000313" key="1">
    <source>
        <dbReference type="EMBL" id="JAH49571.1"/>
    </source>
</evidence>
<reference evidence="1" key="2">
    <citation type="journal article" date="2015" name="Fish Shellfish Immunol.">
        <title>Early steps in the European eel (Anguilla anguilla)-Vibrio vulnificus interaction in the gills: Role of the RtxA13 toxin.</title>
        <authorList>
            <person name="Callol A."/>
            <person name="Pajuelo D."/>
            <person name="Ebbesson L."/>
            <person name="Teles M."/>
            <person name="MacKenzie S."/>
            <person name="Amaro C."/>
        </authorList>
    </citation>
    <scope>NUCLEOTIDE SEQUENCE</scope>
</reference>
<proteinExistence type="predicted"/>
<organism evidence="1">
    <name type="scientific">Anguilla anguilla</name>
    <name type="common">European freshwater eel</name>
    <name type="synonym">Muraena anguilla</name>
    <dbReference type="NCBI Taxonomy" id="7936"/>
    <lineage>
        <taxon>Eukaryota</taxon>
        <taxon>Metazoa</taxon>
        <taxon>Chordata</taxon>
        <taxon>Craniata</taxon>
        <taxon>Vertebrata</taxon>
        <taxon>Euteleostomi</taxon>
        <taxon>Actinopterygii</taxon>
        <taxon>Neopterygii</taxon>
        <taxon>Teleostei</taxon>
        <taxon>Anguilliformes</taxon>
        <taxon>Anguillidae</taxon>
        <taxon>Anguilla</taxon>
    </lineage>
</organism>
<protein>
    <submittedName>
        <fullName evidence="1">Uncharacterized protein</fullName>
    </submittedName>
</protein>
<dbReference type="EMBL" id="GBXM01059006">
    <property type="protein sequence ID" value="JAH49571.1"/>
    <property type="molecule type" value="Transcribed_RNA"/>
</dbReference>
<reference evidence="1" key="1">
    <citation type="submission" date="2014-11" db="EMBL/GenBank/DDBJ databases">
        <authorList>
            <person name="Amaro Gonzalez C."/>
        </authorList>
    </citation>
    <scope>NUCLEOTIDE SEQUENCE</scope>
</reference>
<accession>A0A0E9T7E9</accession>
<dbReference type="AlphaFoldDB" id="A0A0E9T7E9"/>